<dbReference type="OrthoDB" id="6514811at2759"/>
<proteinExistence type="predicted"/>
<dbReference type="OMA" id="ERYNSRH"/>
<dbReference type="Proteomes" id="UP000821853">
    <property type="component" value="Unassembled WGS sequence"/>
</dbReference>
<accession>A0A9J6GP27</accession>
<dbReference type="VEuPathDB" id="VectorBase:HLOH_052447"/>
<protein>
    <submittedName>
        <fullName evidence="1">Uncharacterized protein</fullName>
    </submittedName>
</protein>
<comment type="caution">
    <text evidence="1">The sequence shown here is derived from an EMBL/GenBank/DDBJ whole genome shotgun (WGS) entry which is preliminary data.</text>
</comment>
<gene>
    <name evidence="1" type="ORF">HPB48_018770</name>
</gene>
<name>A0A9J6GP27_HAELO</name>
<sequence>MARTVQQILGKSKDLHLAPLSYRDTLGVNGLSPAQFFMGRQLRTGIPKTKHWLQPSCLGRDAVATSDASYKMKSNCNFNQRSRARPLPLLETGERMGVRRNVVRATLLGEGPRPRSYIVESGEGAFLLRNRLHLSGFLQQNQIDPAVPTNTTQGASLGNPAAGIPDTAPKVVPDVGSDPRDDGVMGKRCGRCVVAPAHLNLRSYTSSWRKKVFRCHQCSGSRLVALHVTGTGMGVYT</sequence>
<dbReference type="EMBL" id="JABSTR010000008">
    <property type="protein sequence ID" value="KAH9376319.1"/>
    <property type="molecule type" value="Genomic_DNA"/>
</dbReference>
<dbReference type="AlphaFoldDB" id="A0A9J6GP27"/>
<reference evidence="1 2" key="1">
    <citation type="journal article" date="2020" name="Cell">
        <title>Large-Scale Comparative Analyses of Tick Genomes Elucidate Their Genetic Diversity and Vector Capacities.</title>
        <authorList>
            <consortium name="Tick Genome and Microbiome Consortium (TIGMIC)"/>
            <person name="Jia N."/>
            <person name="Wang J."/>
            <person name="Shi W."/>
            <person name="Du L."/>
            <person name="Sun Y."/>
            <person name="Zhan W."/>
            <person name="Jiang J.F."/>
            <person name="Wang Q."/>
            <person name="Zhang B."/>
            <person name="Ji P."/>
            <person name="Bell-Sakyi L."/>
            <person name="Cui X.M."/>
            <person name="Yuan T.T."/>
            <person name="Jiang B.G."/>
            <person name="Yang W.F."/>
            <person name="Lam T.T."/>
            <person name="Chang Q.C."/>
            <person name="Ding S.J."/>
            <person name="Wang X.J."/>
            <person name="Zhu J.G."/>
            <person name="Ruan X.D."/>
            <person name="Zhao L."/>
            <person name="Wei J.T."/>
            <person name="Ye R.Z."/>
            <person name="Que T.C."/>
            <person name="Du C.H."/>
            <person name="Zhou Y.H."/>
            <person name="Cheng J.X."/>
            <person name="Dai P.F."/>
            <person name="Guo W.B."/>
            <person name="Han X.H."/>
            <person name="Huang E.J."/>
            <person name="Li L.F."/>
            <person name="Wei W."/>
            <person name="Gao Y.C."/>
            <person name="Liu J.Z."/>
            <person name="Shao H.Z."/>
            <person name="Wang X."/>
            <person name="Wang C.C."/>
            <person name="Yang T.C."/>
            <person name="Huo Q.B."/>
            <person name="Li W."/>
            <person name="Chen H.Y."/>
            <person name="Chen S.E."/>
            <person name="Zhou L.G."/>
            <person name="Ni X.B."/>
            <person name="Tian J.H."/>
            <person name="Sheng Y."/>
            <person name="Liu T."/>
            <person name="Pan Y.S."/>
            <person name="Xia L.Y."/>
            <person name="Li J."/>
            <person name="Zhao F."/>
            <person name="Cao W.C."/>
        </authorList>
    </citation>
    <scope>NUCLEOTIDE SEQUENCE [LARGE SCALE GENOMIC DNA]</scope>
    <source>
        <strain evidence="1">HaeL-2018</strain>
    </source>
</reference>
<evidence type="ECO:0000313" key="2">
    <source>
        <dbReference type="Proteomes" id="UP000821853"/>
    </source>
</evidence>
<organism evidence="1 2">
    <name type="scientific">Haemaphysalis longicornis</name>
    <name type="common">Bush tick</name>
    <dbReference type="NCBI Taxonomy" id="44386"/>
    <lineage>
        <taxon>Eukaryota</taxon>
        <taxon>Metazoa</taxon>
        <taxon>Ecdysozoa</taxon>
        <taxon>Arthropoda</taxon>
        <taxon>Chelicerata</taxon>
        <taxon>Arachnida</taxon>
        <taxon>Acari</taxon>
        <taxon>Parasitiformes</taxon>
        <taxon>Ixodida</taxon>
        <taxon>Ixodoidea</taxon>
        <taxon>Ixodidae</taxon>
        <taxon>Haemaphysalinae</taxon>
        <taxon>Haemaphysalis</taxon>
    </lineage>
</organism>
<keyword evidence="2" id="KW-1185">Reference proteome</keyword>
<evidence type="ECO:0000313" key="1">
    <source>
        <dbReference type="EMBL" id="KAH9376319.1"/>
    </source>
</evidence>